<dbReference type="InterPro" id="IPR025324">
    <property type="entry name" value="DUF4230"/>
</dbReference>
<name>A0ABT8L906_9BACT</name>
<dbReference type="Proteomes" id="UP001172083">
    <property type="component" value="Unassembled WGS sequence"/>
</dbReference>
<dbReference type="EMBL" id="JAUJEB010000001">
    <property type="protein sequence ID" value="MDN5212871.1"/>
    <property type="molecule type" value="Genomic_DNA"/>
</dbReference>
<proteinExistence type="predicted"/>
<keyword evidence="3" id="KW-1185">Reference proteome</keyword>
<reference evidence="2" key="1">
    <citation type="submission" date="2023-06" db="EMBL/GenBank/DDBJ databases">
        <title>Genomic of Agaribacillus aureum.</title>
        <authorList>
            <person name="Wang G."/>
        </authorList>
    </citation>
    <scope>NUCLEOTIDE SEQUENCE</scope>
    <source>
        <strain evidence="2">BMA12</strain>
    </source>
</reference>
<evidence type="ECO:0000313" key="3">
    <source>
        <dbReference type="Proteomes" id="UP001172083"/>
    </source>
</evidence>
<protein>
    <submittedName>
        <fullName evidence="2">DUF4230 domain-containing protein</fullName>
    </submittedName>
</protein>
<organism evidence="2 3">
    <name type="scientific">Agaribacillus aureus</name>
    <dbReference type="NCBI Taxonomy" id="3051825"/>
    <lineage>
        <taxon>Bacteria</taxon>
        <taxon>Pseudomonadati</taxon>
        <taxon>Bacteroidota</taxon>
        <taxon>Cytophagia</taxon>
        <taxon>Cytophagales</taxon>
        <taxon>Splendidivirgaceae</taxon>
        <taxon>Agaribacillus</taxon>
    </lineage>
</organism>
<sequence length="217" mass="24628">MIRILLRIVLKNLPWVLLLTVVVWVLITGKLPFYQGHSGENTEVKHDVVLQKLVSLGKLELIKYQFKEITEVKNTSQWKIFFHSYSPDMKAALITSGEAVGCMDLTKIMAQDVVLSTDSLIISLPPPELCYYKIDLENSRIYDLETGYLATDEEERAFVEEVYKSAEIQIKNAALDSGILLQTQSNAKQFLTAFLEEISGRKVRLNFKLSAEGRQAL</sequence>
<dbReference type="RefSeq" id="WP_346758188.1">
    <property type="nucleotide sequence ID" value="NZ_JAUJEB010000001.1"/>
</dbReference>
<evidence type="ECO:0000256" key="1">
    <source>
        <dbReference type="SAM" id="Phobius"/>
    </source>
</evidence>
<comment type="caution">
    <text evidence="2">The sequence shown here is derived from an EMBL/GenBank/DDBJ whole genome shotgun (WGS) entry which is preliminary data.</text>
</comment>
<gene>
    <name evidence="2" type="ORF">QQ020_12470</name>
</gene>
<dbReference type="Pfam" id="PF14014">
    <property type="entry name" value="DUF4230"/>
    <property type="match status" value="1"/>
</dbReference>
<accession>A0ABT8L906</accession>
<feature type="transmembrane region" description="Helical" evidence="1">
    <location>
        <begin position="12"/>
        <end position="33"/>
    </location>
</feature>
<evidence type="ECO:0000313" key="2">
    <source>
        <dbReference type="EMBL" id="MDN5212871.1"/>
    </source>
</evidence>
<keyword evidence="1" id="KW-1133">Transmembrane helix</keyword>
<keyword evidence="1" id="KW-0812">Transmembrane</keyword>
<keyword evidence="1" id="KW-0472">Membrane</keyword>